<protein>
    <recommendedName>
        <fullName evidence="3">AB hydrolase-1 domain-containing protein</fullName>
    </recommendedName>
</protein>
<dbReference type="InterPro" id="IPR029058">
    <property type="entry name" value="AB_hydrolase_fold"/>
</dbReference>
<feature type="compositionally biased region" description="Basic and acidic residues" evidence="2">
    <location>
        <begin position="212"/>
        <end position="221"/>
    </location>
</feature>
<evidence type="ECO:0000256" key="2">
    <source>
        <dbReference type="SAM" id="MobiDB-lite"/>
    </source>
</evidence>
<organism evidence="4 5">
    <name type="scientific">Clavelina lepadiformis</name>
    <name type="common">Light-bulb sea squirt</name>
    <name type="synonym">Ascidia lepadiformis</name>
    <dbReference type="NCBI Taxonomy" id="159417"/>
    <lineage>
        <taxon>Eukaryota</taxon>
        <taxon>Metazoa</taxon>
        <taxon>Chordata</taxon>
        <taxon>Tunicata</taxon>
        <taxon>Ascidiacea</taxon>
        <taxon>Aplousobranchia</taxon>
        <taxon>Clavelinidae</taxon>
        <taxon>Clavelina</taxon>
    </lineage>
</organism>
<dbReference type="Pfam" id="PF00561">
    <property type="entry name" value="Abhydrolase_1"/>
    <property type="match status" value="1"/>
</dbReference>
<comment type="caution">
    <text evidence="4">The sequence shown here is derived from an EMBL/GenBank/DDBJ whole genome shotgun (WGS) entry which is preliminary data.</text>
</comment>
<dbReference type="Proteomes" id="UP001642483">
    <property type="component" value="Unassembled WGS sequence"/>
</dbReference>
<proteinExistence type="inferred from homology"/>
<comment type="similarity">
    <text evidence="1">Belongs to the AB hydrolase superfamily.</text>
</comment>
<dbReference type="Gene3D" id="3.40.50.1820">
    <property type="entry name" value="alpha/beta hydrolase"/>
    <property type="match status" value="1"/>
</dbReference>
<evidence type="ECO:0000313" key="4">
    <source>
        <dbReference type="EMBL" id="CAK8690977.1"/>
    </source>
</evidence>
<feature type="region of interest" description="Disordered" evidence="2">
    <location>
        <begin position="212"/>
        <end position="231"/>
    </location>
</feature>
<dbReference type="EMBL" id="CAWYQH010000119">
    <property type="protein sequence ID" value="CAK8690977.1"/>
    <property type="molecule type" value="Genomic_DNA"/>
</dbReference>
<dbReference type="InterPro" id="IPR050266">
    <property type="entry name" value="AB_hydrolase_sf"/>
</dbReference>
<sequence>MNSLPSKQIAVLDATMHYVDTKENSERAVIFLHGNPTSSFLCRRIIPHVQDSARCLAPDLVGMGKSPKVNLVVHDWGSALGFHWANLNQGRVESISHMESLVAPFVWDQMEGHENGVKMFQALRSSQGEEMVLEHNEVAEVMLPMSIIRDLSEEEMKVYLEPYLEPGESRPENAVKFARSWYQYLSSSVDLPKLFIKSNPRALSSYAMKKMKDWPNQRGQREAFPPRGFPG</sequence>
<dbReference type="PANTHER" id="PTHR43798:SF33">
    <property type="entry name" value="HYDROLASE, PUTATIVE (AFU_ORTHOLOGUE AFUA_2G14860)-RELATED"/>
    <property type="match status" value="1"/>
</dbReference>
<feature type="domain" description="AB hydrolase-1" evidence="3">
    <location>
        <begin position="28"/>
        <end position="68"/>
    </location>
</feature>
<keyword evidence="5" id="KW-1185">Reference proteome</keyword>
<name>A0ABP0GGW6_CLALP</name>
<reference evidence="4 5" key="1">
    <citation type="submission" date="2024-02" db="EMBL/GenBank/DDBJ databases">
        <authorList>
            <person name="Daric V."/>
            <person name="Darras S."/>
        </authorList>
    </citation>
    <scope>NUCLEOTIDE SEQUENCE [LARGE SCALE GENOMIC DNA]</scope>
</reference>
<dbReference type="PANTHER" id="PTHR43798">
    <property type="entry name" value="MONOACYLGLYCEROL LIPASE"/>
    <property type="match status" value="1"/>
</dbReference>
<evidence type="ECO:0000313" key="5">
    <source>
        <dbReference type="Proteomes" id="UP001642483"/>
    </source>
</evidence>
<gene>
    <name evidence="4" type="ORF">CVLEPA_LOCUS23518</name>
</gene>
<evidence type="ECO:0000259" key="3">
    <source>
        <dbReference type="Pfam" id="PF00561"/>
    </source>
</evidence>
<evidence type="ECO:0000256" key="1">
    <source>
        <dbReference type="ARBA" id="ARBA00008645"/>
    </source>
</evidence>
<accession>A0ABP0GGW6</accession>
<dbReference type="InterPro" id="IPR000073">
    <property type="entry name" value="AB_hydrolase_1"/>
</dbReference>
<dbReference type="SUPFAM" id="SSF53474">
    <property type="entry name" value="alpha/beta-Hydrolases"/>
    <property type="match status" value="1"/>
</dbReference>